<dbReference type="InterPro" id="IPR015943">
    <property type="entry name" value="WD40/YVTN_repeat-like_dom_sf"/>
</dbReference>
<accession>A0ABD5Z3F5</accession>
<dbReference type="Gene3D" id="2.130.10.10">
    <property type="entry name" value="YVTN repeat-like/Quinoprotein amine dehydrogenase"/>
    <property type="match status" value="1"/>
</dbReference>
<comment type="caution">
    <text evidence="2">The sequence shown here is derived from an EMBL/GenBank/DDBJ whole genome shotgun (WGS) entry which is preliminary data.</text>
</comment>
<keyword evidence="3" id="KW-1185">Reference proteome</keyword>
<feature type="domain" description="Pyrrolo-quinoline quinone repeat" evidence="1">
    <location>
        <begin position="247"/>
        <end position="395"/>
    </location>
</feature>
<dbReference type="Pfam" id="PF13360">
    <property type="entry name" value="PQQ_2"/>
    <property type="match status" value="1"/>
</dbReference>
<dbReference type="EMBL" id="JBHTAR010000011">
    <property type="protein sequence ID" value="MFC7199661.1"/>
    <property type="molecule type" value="Genomic_DNA"/>
</dbReference>
<dbReference type="SUPFAM" id="SSF50998">
    <property type="entry name" value="Quinoprotein alcohol dehydrogenase-like"/>
    <property type="match status" value="2"/>
</dbReference>
<gene>
    <name evidence="2" type="ORF">ACFQJ9_09585</name>
</gene>
<dbReference type="PANTHER" id="PTHR34512:SF30">
    <property type="entry name" value="OUTER MEMBRANE PROTEIN ASSEMBLY FACTOR BAMB"/>
    <property type="match status" value="1"/>
</dbReference>
<dbReference type="SMART" id="SM00564">
    <property type="entry name" value="PQQ"/>
    <property type="match status" value="4"/>
</dbReference>
<sequence length="417" mass="44217">MGENTRLMPSITRRRLLGGAAAIAAGAYGTYRLDQGATDATFTSWSPKAGTWPLRRYDPANTAYNPNAGPPREPPNASVVATAPTTAKQPYFYPIVSSDYLAMHGSGITVLSRDAGEPVHTSDTATLLAGFGPDGTLHTARRVAENSSDPPTAIVGYRAGELRETYRVPLGTNRPQGMSISEREVYVGTSDGTLQAIDPTTGRGWQADGALPALLDGQLYAADAPLDGAVAYTQRTGLDRRLAVGPKQVWTTGTDHMQGFAHRPTIANGRFVQGSYATEGGAVVAFDADSGEHLWGPRSLGMDVATPAVVGDRGYTAVGTDDLQAGLVVALDLETGETIWRDSVDWYAFAPVVSEDTLVVAGEVRRDGEQPTGKVRAYDRATGEILWTHSLANDPDGLALVEDRVLVTAGPELYELA</sequence>
<evidence type="ECO:0000313" key="2">
    <source>
        <dbReference type="EMBL" id="MFC7199661.1"/>
    </source>
</evidence>
<dbReference type="PANTHER" id="PTHR34512">
    <property type="entry name" value="CELL SURFACE PROTEIN"/>
    <property type="match status" value="1"/>
</dbReference>
<dbReference type="InterPro" id="IPR002372">
    <property type="entry name" value="PQQ_rpt_dom"/>
</dbReference>
<organism evidence="2 3">
    <name type="scientific">Halospeciosus flavus</name>
    <dbReference type="NCBI Taxonomy" id="3032283"/>
    <lineage>
        <taxon>Archaea</taxon>
        <taxon>Methanobacteriati</taxon>
        <taxon>Methanobacteriota</taxon>
        <taxon>Stenosarchaea group</taxon>
        <taxon>Halobacteria</taxon>
        <taxon>Halobacteriales</taxon>
        <taxon>Halobacteriaceae</taxon>
        <taxon>Halospeciosus</taxon>
    </lineage>
</organism>
<name>A0ABD5Z3F5_9EURY</name>
<dbReference type="InterPro" id="IPR011047">
    <property type="entry name" value="Quinoprotein_ADH-like_sf"/>
</dbReference>
<dbReference type="InterPro" id="IPR018391">
    <property type="entry name" value="PQQ_b-propeller_rpt"/>
</dbReference>
<reference evidence="2 3" key="1">
    <citation type="journal article" date="2019" name="Int. J. Syst. Evol. Microbiol.">
        <title>The Global Catalogue of Microorganisms (GCM) 10K type strain sequencing project: providing services to taxonomists for standard genome sequencing and annotation.</title>
        <authorList>
            <consortium name="The Broad Institute Genomics Platform"/>
            <consortium name="The Broad Institute Genome Sequencing Center for Infectious Disease"/>
            <person name="Wu L."/>
            <person name="Ma J."/>
        </authorList>
    </citation>
    <scope>NUCLEOTIDE SEQUENCE [LARGE SCALE GENOMIC DNA]</scope>
    <source>
        <strain evidence="2 3">XZGYJ-43</strain>
    </source>
</reference>
<evidence type="ECO:0000259" key="1">
    <source>
        <dbReference type="Pfam" id="PF13360"/>
    </source>
</evidence>
<dbReference type="AlphaFoldDB" id="A0ABD5Z3F5"/>
<dbReference type="RefSeq" id="WP_382217140.1">
    <property type="nucleotide sequence ID" value="NZ_JBHTAR010000011.1"/>
</dbReference>
<protein>
    <submittedName>
        <fullName evidence="2">PQQ-binding-like beta-propeller repeat protein</fullName>
    </submittedName>
</protein>
<evidence type="ECO:0000313" key="3">
    <source>
        <dbReference type="Proteomes" id="UP001596447"/>
    </source>
</evidence>
<proteinExistence type="predicted"/>
<dbReference type="Proteomes" id="UP001596447">
    <property type="component" value="Unassembled WGS sequence"/>
</dbReference>